<organism evidence="1 2">
    <name type="scientific">Leucocoprinus leucothites</name>
    <dbReference type="NCBI Taxonomy" id="201217"/>
    <lineage>
        <taxon>Eukaryota</taxon>
        <taxon>Fungi</taxon>
        <taxon>Dikarya</taxon>
        <taxon>Basidiomycota</taxon>
        <taxon>Agaricomycotina</taxon>
        <taxon>Agaricomycetes</taxon>
        <taxon>Agaricomycetidae</taxon>
        <taxon>Agaricales</taxon>
        <taxon>Agaricineae</taxon>
        <taxon>Agaricaceae</taxon>
        <taxon>Leucocoprinus</taxon>
    </lineage>
</organism>
<dbReference type="InterPro" id="IPR032675">
    <property type="entry name" value="LRR_dom_sf"/>
</dbReference>
<keyword evidence="2" id="KW-1185">Reference proteome</keyword>
<dbReference type="SUPFAM" id="SSF52047">
    <property type="entry name" value="RNI-like"/>
    <property type="match status" value="1"/>
</dbReference>
<evidence type="ECO:0000313" key="2">
    <source>
        <dbReference type="Proteomes" id="UP000559027"/>
    </source>
</evidence>
<name>A0A8H5FTM4_9AGAR</name>
<dbReference type="AlphaFoldDB" id="A0A8H5FTM4"/>
<evidence type="ECO:0000313" key="1">
    <source>
        <dbReference type="EMBL" id="KAF5349270.1"/>
    </source>
</evidence>
<reference evidence="1 2" key="1">
    <citation type="journal article" date="2020" name="ISME J.">
        <title>Uncovering the hidden diversity of litter-decomposition mechanisms in mushroom-forming fungi.</title>
        <authorList>
            <person name="Floudas D."/>
            <person name="Bentzer J."/>
            <person name="Ahren D."/>
            <person name="Johansson T."/>
            <person name="Persson P."/>
            <person name="Tunlid A."/>
        </authorList>
    </citation>
    <scope>NUCLEOTIDE SEQUENCE [LARGE SCALE GENOMIC DNA]</scope>
    <source>
        <strain evidence="1 2">CBS 146.42</strain>
    </source>
</reference>
<dbReference type="Gene3D" id="3.80.10.10">
    <property type="entry name" value="Ribonuclease Inhibitor"/>
    <property type="match status" value="1"/>
</dbReference>
<dbReference type="Proteomes" id="UP000559027">
    <property type="component" value="Unassembled WGS sequence"/>
</dbReference>
<accession>A0A8H5FTM4</accession>
<gene>
    <name evidence="1" type="ORF">D9756_009386</name>
</gene>
<dbReference type="EMBL" id="JAACJO010000017">
    <property type="protein sequence ID" value="KAF5349270.1"/>
    <property type="molecule type" value="Genomic_DNA"/>
</dbReference>
<sequence length="465" mass="53310">MSSGLEQLLDDVLLNIIAYVEVHLSPTLKEMRRLSRRFSVLLTPPLFSSFTSGAGNNSYISLRQCHAMISDISAHKTTVFKHTRSLRINVDQSSFTDDDMVLWINLWTTFVAIMQSLTSFTLEVGPEGIDDARTARINDVIRVISSHRTLKEFNLIAHSGYPPPELSLQPLSGLHAFSLSWNLREHLNSNLTAEVSSLLGRCPNLESVFVGMIARYNMHWILNPQPLSALIESWSSLEGSLKLRKVTIRGVTVSSEDLIPNIRHFRNLKDLAIESYHTLVDLGKIFDILRKEDIHLRNISITALHPPEITEYISSFNGLEGFFIESYDTRDDAPSLIHNLFSALQRHCATLRSLTIRIDRISSWQETSRKHIAENVGLFQLLEELDIHVHISAEDVQMKNAEPLLAWLEIATQFPALRTIRIRPVRKGPGIEPSLRRISWDFRWQTVQDFRRKREFTFDIILHKY</sequence>
<dbReference type="OrthoDB" id="3541472at2759"/>
<comment type="caution">
    <text evidence="1">The sequence shown here is derived from an EMBL/GenBank/DDBJ whole genome shotgun (WGS) entry which is preliminary data.</text>
</comment>
<protein>
    <submittedName>
        <fullName evidence="1">Uncharacterized protein</fullName>
    </submittedName>
</protein>
<proteinExistence type="predicted"/>